<protein>
    <submittedName>
        <fullName evidence="1">Uncharacterized protein</fullName>
    </submittedName>
</protein>
<evidence type="ECO:0000313" key="2">
    <source>
        <dbReference type="Proteomes" id="UP001230908"/>
    </source>
</evidence>
<dbReference type="RefSeq" id="WP_308717688.1">
    <property type="nucleotide sequence ID" value="NZ_JAVHUY010000056.1"/>
</dbReference>
<dbReference type="Proteomes" id="UP001230908">
    <property type="component" value="Unassembled WGS sequence"/>
</dbReference>
<keyword evidence="2" id="KW-1185">Reference proteome</keyword>
<sequence>MTAPAQSTAWEAYRVVTDGLLPALRGGAVDSGAVRSQLGAVAARIERYSPLWGEHGPMLLAALRCAMGLYRAGDRDELTVLAHAMGDRLYLLSASPGRRRHPSDEPAPP</sequence>
<gene>
    <name evidence="1" type="ORF">RB614_38695</name>
</gene>
<name>A0ABU0ZTS1_9ACTN</name>
<reference evidence="1 2" key="1">
    <citation type="submission" date="2023-08" db="EMBL/GenBank/DDBJ databases">
        <title>Phytohabitans sansha sp. nov., isolated from marine sediment.</title>
        <authorList>
            <person name="Zhao Y."/>
            <person name="Yi K."/>
        </authorList>
    </citation>
    <scope>NUCLEOTIDE SEQUENCE [LARGE SCALE GENOMIC DNA]</scope>
    <source>
        <strain evidence="1 2">ZYX-F-186</strain>
    </source>
</reference>
<evidence type="ECO:0000313" key="1">
    <source>
        <dbReference type="EMBL" id="MDQ7910440.1"/>
    </source>
</evidence>
<proteinExistence type="predicted"/>
<comment type="caution">
    <text evidence="1">The sequence shown here is derived from an EMBL/GenBank/DDBJ whole genome shotgun (WGS) entry which is preliminary data.</text>
</comment>
<dbReference type="EMBL" id="JAVHUY010000056">
    <property type="protein sequence ID" value="MDQ7910440.1"/>
    <property type="molecule type" value="Genomic_DNA"/>
</dbReference>
<organism evidence="1 2">
    <name type="scientific">Phytohabitans maris</name>
    <dbReference type="NCBI Taxonomy" id="3071409"/>
    <lineage>
        <taxon>Bacteria</taxon>
        <taxon>Bacillati</taxon>
        <taxon>Actinomycetota</taxon>
        <taxon>Actinomycetes</taxon>
        <taxon>Micromonosporales</taxon>
        <taxon>Micromonosporaceae</taxon>
    </lineage>
</organism>
<accession>A0ABU0ZTS1</accession>